<feature type="transmembrane region" description="Helical" evidence="4">
    <location>
        <begin position="120"/>
        <end position="145"/>
    </location>
</feature>
<feature type="transmembrane region" description="Helical" evidence="4">
    <location>
        <begin position="263"/>
        <end position="279"/>
    </location>
</feature>
<keyword evidence="7" id="KW-1185">Reference proteome</keyword>
<comment type="caution">
    <text evidence="6">The sequence shown here is derived from an EMBL/GenBank/DDBJ whole genome shotgun (WGS) entry which is preliminary data.</text>
</comment>
<feature type="transmembrane region" description="Helical" evidence="4">
    <location>
        <begin position="203"/>
        <end position="223"/>
    </location>
</feature>
<evidence type="ECO:0000259" key="5">
    <source>
        <dbReference type="PROSITE" id="PS50850"/>
    </source>
</evidence>
<dbReference type="PANTHER" id="PTHR42910">
    <property type="entry name" value="TRANSPORTER SCO4007-RELATED"/>
    <property type="match status" value="1"/>
</dbReference>
<reference evidence="6 7" key="1">
    <citation type="submission" date="2019-01" db="EMBL/GenBank/DDBJ databases">
        <title>Filimonas sp. strain TTM-71.</title>
        <authorList>
            <person name="Chen W.-M."/>
        </authorList>
    </citation>
    <scope>NUCLEOTIDE SEQUENCE [LARGE SCALE GENOMIC DNA]</scope>
    <source>
        <strain evidence="6 7">TTM-71</strain>
    </source>
</reference>
<feature type="transmembrane region" description="Helical" evidence="4">
    <location>
        <begin position="33"/>
        <end position="52"/>
    </location>
</feature>
<dbReference type="Pfam" id="PF07690">
    <property type="entry name" value="MFS_1"/>
    <property type="match status" value="1"/>
</dbReference>
<evidence type="ECO:0000256" key="2">
    <source>
        <dbReference type="ARBA" id="ARBA00022989"/>
    </source>
</evidence>
<dbReference type="AlphaFoldDB" id="A0A4Q1DFK5"/>
<dbReference type="GO" id="GO:0022857">
    <property type="term" value="F:transmembrane transporter activity"/>
    <property type="evidence" value="ECO:0007669"/>
    <property type="project" value="InterPro"/>
</dbReference>
<gene>
    <name evidence="6" type="ORF">ESB13_10490</name>
</gene>
<keyword evidence="3 4" id="KW-0472">Membrane</keyword>
<protein>
    <submittedName>
        <fullName evidence="6">MFS transporter</fullName>
    </submittedName>
</protein>
<evidence type="ECO:0000313" key="7">
    <source>
        <dbReference type="Proteomes" id="UP000290545"/>
    </source>
</evidence>
<name>A0A4Q1DFK5_9BACT</name>
<dbReference type="EMBL" id="SDHZ01000001">
    <property type="protein sequence ID" value="RXK87493.1"/>
    <property type="molecule type" value="Genomic_DNA"/>
</dbReference>
<dbReference type="InterPro" id="IPR020846">
    <property type="entry name" value="MFS_dom"/>
</dbReference>
<dbReference type="SUPFAM" id="SSF103473">
    <property type="entry name" value="MFS general substrate transporter"/>
    <property type="match status" value="1"/>
</dbReference>
<dbReference type="CDD" id="cd17324">
    <property type="entry name" value="MFS_NepI_like"/>
    <property type="match status" value="1"/>
</dbReference>
<feature type="transmembrane region" description="Helical" evidence="4">
    <location>
        <begin position="350"/>
        <end position="368"/>
    </location>
</feature>
<evidence type="ECO:0000313" key="6">
    <source>
        <dbReference type="EMBL" id="RXK87493.1"/>
    </source>
</evidence>
<sequence length="374" mass="40223">MAACTGLIVANIYYCQPLIVLISQEFKVEESRAGVITFLTQIGYAMGLLFFVPLGDKIERRKQILFTSSCAMVALLVAANAPSLLILEIASLLIGFTSVVPQLILPLSASLASPAKRGRVIGIVMSGLLIGVLLSRTLSGFVGAWLGWRSMYWIAAGIMLCLILLMRFAFPVNRPSFTGSYGQLMKSLLTLIRELPLLREASAINALAFAVFGMFWTTMVLHMSGPPFGYHSDKLGLFGLAAAAGALAAPVVGAAADKRNPRFAIGLGIALVITGYLIFHFLPHSLIAIIAGIVVMDLGAQAIHVSNQSRVYALLPEARNRLNTVFMTISFIGTSFGSALGLFMWRQAGWNGVTLAGISCMLMALLIFRFTRKG</sequence>
<dbReference type="InterPro" id="IPR036259">
    <property type="entry name" value="MFS_trans_sf"/>
</dbReference>
<organism evidence="6 7">
    <name type="scientific">Filimonas effusa</name>
    <dbReference type="NCBI Taxonomy" id="2508721"/>
    <lineage>
        <taxon>Bacteria</taxon>
        <taxon>Pseudomonadati</taxon>
        <taxon>Bacteroidota</taxon>
        <taxon>Chitinophagia</taxon>
        <taxon>Chitinophagales</taxon>
        <taxon>Chitinophagaceae</taxon>
        <taxon>Filimonas</taxon>
    </lineage>
</organism>
<feature type="transmembrane region" description="Helical" evidence="4">
    <location>
        <begin position="235"/>
        <end position="256"/>
    </location>
</feature>
<keyword evidence="1 4" id="KW-0812">Transmembrane</keyword>
<dbReference type="InterPro" id="IPR011701">
    <property type="entry name" value="MFS"/>
</dbReference>
<feature type="transmembrane region" description="Helical" evidence="4">
    <location>
        <begin position="64"/>
        <end position="83"/>
    </location>
</feature>
<dbReference type="OrthoDB" id="9815356at2"/>
<proteinExistence type="predicted"/>
<feature type="domain" description="Major facilitator superfamily (MFS) profile" evidence="5">
    <location>
        <begin position="1"/>
        <end position="374"/>
    </location>
</feature>
<dbReference type="Gene3D" id="1.20.1250.20">
    <property type="entry name" value="MFS general substrate transporter like domains"/>
    <property type="match status" value="1"/>
</dbReference>
<dbReference type="PANTHER" id="PTHR42910:SF1">
    <property type="entry name" value="MAJOR FACILITATOR SUPERFAMILY (MFS) PROFILE DOMAIN-CONTAINING PROTEIN"/>
    <property type="match status" value="1"/>
</dbReference>
<accession>A0A4Q1DFK5</accession>
<keyword evidence="2 4" id="KW-1133">Transmembrane helix</keyword>
<evidence type="ECO:0000256" key="4">
    <source>
        <dbReference type="SAM" id="Phobius"/>
    </source>
</evidence>
<dbReference type="PROSITE" id="PS50850">
    <property type="entry name" value="MFS"/>
    <property type="match status" value="1"/>
</dbReference>
<feature type="transmembrane region" description="Helical" evidence="4">
    <location>
        <begin position="151"/>
        <end position="170"/>
    </location>
</feature>
<feature type="transmembrane region" description="Helical" evidence="4">
    <location>
        <begin position="89"/>
        <end position="108"/>
    </location>
</feature>
<evidence type="ECO:0000256" key="1">
    <source>
        <dbReference type="ARBA" id="ARBA00022692"/>
    </source>
</evidence>
<feature type="transmembrane region" description="Helical" evidence="4">
    <location>
        <begin position="324"/>
        <end position="344"/>
    </location>
</feature>
<feature type="transmembrane region" description="Helical" evidence="4">
    <location>
        <begin position="285"/>
        <end position="303"/>
    </location>
</feature>
<dbReference type="Proteomes" id="UP000290545">
    <property type="component" value="Unassembled WGS sequence"/>
</dbReference>
<evidence type="ECO:0000256" key="3">
    <source>
        <dbReference type="ARBA" id="ARBA00023136"/>
    </source>
</evidence>